<feature type="domain" description="GH15-like" evidence="3">
    <location>
        <begin position="344"/>
        <end position="724"/>
    </location>
</feature>
<organism evidence="5 6">
    <name type="scientific">Geodermatophilus aquaeductus</name>
    <dbReference type="NCBI Taxonomy" id="1564161"/>
    <lineage>
        <taxon>Bacteria</taxon>
        <taxon>Bacillati</taxon>
        <taxon>Actinomycetota</taxon>
        <taxon>Actinomycetes</taxon>
        <taxon>Geodermatophilales</taxon>
        <taxon>Geodermatophilaceae</taxon>
        <taxon>Geodermatophilus</taxon>
    </lineage>
</organism>
<dbReference type="InterPro" id="IPR012341">
    <property type="entry name" value="6hp_glycosidase-like_sf"/>
</dbReference>
<feature type="compositionally biased region" description="Basic and acidic residues" evidence="1">
    <location>
        <begin position="1"/>
        <end position="12"/>
    </location>
</feature>
<dbReference type="InterPro" id="IPR011013">
    <property type="entry name" value="Gal_mutarotase_sf_dom"/>
</dbReference>
<feature type="region of interest" description="Disordered" evidence="1">
    <location>
        <begin position="1"/>
        <end position="23"/>
    </location>
</feature>
<dbReference type="GO" id="GO:0030246">
    <property type="term" value="F:carbohydrate binding"/>
    <property type="evidence" value="ECO:0007669"/>
    <property type="project" value="InterPro"/>
</dbReference>
<proteinExistence type="predicted"/>
<dbReference type="PANTHER" id="PTHR31616:SF0">
    <property type="entry name" value="GLUCAN 1,4-ALPHA-GLUCOSIDASE"/>
    <property type="match status" value="1"/>
</dbReference>
<dbReference type="Gene3D" id="2.70.98.10">
    <property type="match status" value="1"/>
</dbReference>
<dbReference type="SUPFAM" id="SSF48208">
    <property type="entry name" value="Six-hairpin glycosidases"/>
    <property type="match status" value="1"/>
</dbReference>
<dbReference type="Pfam" id="PF09137">
    <property type="entry name" value="Glucodextran_N"/>
    <property type="match status" value="1"/>
</dbReference>
<feature type="domain" description="Glucodextranase N-terminal" evidence="4">
    <location>
        <begin position="57"/>
        <end position="318"/>
    </location>
</feature>
<dbReference type="InterPro" id="IPR014718">
    <property type="entry name" value="GH-type_carb-bd"/>
</dbReference>
<dbReference type="EMBL" id="FXTJ01000001">
    <property type="protein sequence ID" value="SMO43688.1"/>
    <property type="molecule type" value="Genomic_DNA"/>
</dbReference>
<keyword evidence="2" id="KW-0812">Transmembrane</keyword>
<dbReference type="GO" id="GO:0004553">
    <property type="term" value="F:hydrolase activity, hydrolyzing O-glycosyl compounds"/>
    <property type="evidence" value="ECO:0007669"/>
    <property type="project" value="TreeGrafter"/>
</dbReference>
<dbReference type="Proteomes" id="UP000317484">
    <property type="component" value="Unassembled WGS sequence"/>
</dbReference>
<dbReference type="InterPro" id="IPR011613">
    <property type="entry name" value="GH15-like"/>
</dbReference>
<dbReference type="InterPro" id="IPR008928">
    <property type="entry name" value="6-hairpin_glycosidase_sf"/>
</dbReference>
<feature type="transmembrane region" description="Helical" evidence="2">
    <location>
        <begin position="26"/>
        <end position="46"/>
    </location>
</feature>
<keyword evidence="2" id="KW-0472">Membrane</keyword>
<dbReference type="GO" id="GO:0005975">
    <property type="term" value="P:carbohydrate metabolic process"/>
    <property type="evidence" value="ECO:0007669"/>
    <property type="project" value="InterPro"/>
</dbReference>
<reference evidence="5 6" key="1">
    <citation type="submission" date="2017-05" db="EMBL/GenBank/DDBJ databases">
        <authorList>
            <person name="Varghese N."/>
            <person name="Submissions S."/>
        </authorList>
    </citation>
    <scope>NUCLEOTIDE SEQUENCE [LARGE SCALE GENOMIC DNA]</scope>
    <source>
        <strain evidence="5 6">DSM 46834</strain>
    </source>
</reference>
<evidence type="ECO:0000313" key="5">
    <source>
        <dbReference type="EMBL" id="SMO43688.1"/>
    </source>
</evidence>
<evidence type="ECO:0000259" key="3">
    <source>
        <dbReference type="Pfam" id="PF00723"/>
    </source>
</evidence>
<evidence type="ECO:0000256" key="2">
    <source>
        <dbReference type="SAM" id="Phobius"/>
    </source>
</evidence>
<dbReference type="PANTHER" id="PTHR31616">
    <property type="entry name" value="TREHALASE"/>
    <property type="match status" value="1"/>
</dbReference>
<evidence type="ECO:0000256" key="1">
    <source>
        <dbReference type="SAM" id="MobiDB-lite"/>
    </source>
</evidence>
<dbReference type="SUPFAM" id="SSF74650">
    <property type="entry name" value="Galactose mutarotase-like"/>
    <property type="match status" value="1"/>
</dbReference>
<accession>A0A521B9A4</accession>
<feature type="compositionally biased region" description="Basic residues" evidence="1">
    <location>
        <begin position="14"/>
        <end position="23"/>
    </location>
</feature>
<gene>
    <name evidence="5" type="ORF">SAMN06273567_101636</name>
</gene>
<dbReference type="PROSITE" id="PS51318">
    <property type="entry name" value="TAT"/>
    <property type="match status" value="1"/>
</dbReference>
<dbReference type="GO" id="GO:0016757">
    <property type="term" value="F:glycosyltransferase activity"/>
    <property type="evidence" value="ECO:0007669"/>
    <property type="project" value="UniProtKB-ARBA"/>
</dbReference>
<dbReference type="AlphaFoldDB" id="A0A521B9A4"/>
<dbReference type="CDD" id="cd07430">
    <property type="entry name" value="GH15_N"/>
    <property type="match status" value="1"/>
</dbReference>
<dbReference type="Gene3D" id="1.50.10.10">
    <property type="match status" value="1"/>
</dbReference>
<protein>
    <submittedName>
        <fullName evidence="5">Glucoamylase</fullName>
    </submittedName>
</protein>
<keyword evidence="6" id="KW-1185">Reference proteome</keyword>
<evidence type="ECO:0000259" key="4">
    <source>
        <dbReference type="Pfam" id="PF09137"/>
    </source>
</evidence>
<dbReference type="Pfam" id="PF00723">
    <property type="entry name" value="Glyco_hydro_15"/>
    <property type="match status" value="1"/>
</dbReference>
<dbReference type="InterPro" id="IPR015220">
    <property type="entry name" value="Glucodextranase_N"/>
</dbReference>
<evidence type="ECO:0000313" key="6">
    <source>
        <dbReference type="Proteomes" id="UP000317484"/>
    </source>
</evidence>
<name>A0A521B9A4_9ACTN</name>
<keyword evidence="2" id="KW-1133">Transmembrane helix</keyword>
<dbReference type="InterPro" id="IPR006311">
    <property type="entry name" value="TAT_signal"/>
</dbReference>
<sequence length="750" mass="80295">MTPKDPIDDPRPHGPARPRGRGRRRVLGGAVVAGALVLGAVVPGAVVRASAQAGPPAPGYPGKAADWSPGDKDGFGTAIGALDSTVWYTLNDGTLSEVYAPRIDTPSSRDTQFVVTDGATFADREDEDTDSVVELVDPRALVYRQVNTAQSGRYRITKTYTTDPDRAAVLVDVRFESLDGQPYQVYVLHDVGLGLNANDDTGRSADGRLLATDGALSSAVAASGGLTDTSSGYLERSDGWTDLREDLVLDDRWDAQTPGNVVQIGRTGLTGLGDGQRLTLSLGFGTTEDDAAQAADEALDRGFDDALSAYAGGWHGYLDGLAPVPASAERWRTEYDVSAMVIAASEDKTYRGGFIASPGKPWAWANELQHLPVYHEVWSRDLYQHATALIAMGDVAAAERALDHLWTVQQRPDGSFPQNARLDGEAVFGGLQMDEVALPLVLAWQLGRTGPEDWARVRLSADFLLAEGPSTEQERWENLAGWSPNTIAAEIAGLVTAADIARDNGDDARADTYLATADRWRAGLAEWTVTTTGPLSPEPYYLRITADGNADAGTQIQIADGGPLVDQREVLDPSFLDLVRLGIVPADDPVVANTLRLVDEQLGYDTANGRFWHRSSFDGYGEQADGSQWEPVDPGSGETIGRGWPLLTGERGEYELALGGDAAASAQERLDTMARSADDRSFFLAEQVWDDRPPSAEGTEFVPGEPTFSATPLSWSHAGFIRLAHAVDAGRPVDTPAVVACRYGTSLCPE</sequence>
<dbReference type="RefSeq" id="WP_221888007.1">
    <property type="nucleotide sequence ID" value="NZ_FXTJ01000001.1"/>
</dbReference>